<gene>
    <name evidence="2" type="ORF">QRD43_01395</name>
</gene>
<dbReference type="Proteomes" id="UP001238603">
    <property type="component" value="Unassembled WGS sequence"/>
</dbReference>
<evidence type="ECO:0000313" key="2">
    <source>
        <dbReference type="EMBL" id="MDL5030546.1"/>
    </source>
</evidence>
<keyword evidence="3" id="KW-1185">Reference proteome</keyword>
<comment type="caution">
    <text evidence="2">The sequence shown here is derived from an EMBL/GenBank/DDBJ whole genome shotgun (WGS) entry which is preliminary data.</text>
</comment>
<protein>
    <recommendedName>
        <fullName evidence="4">Bacteriocin</fullName>
    </recommendedName>
</protein>
<proteinExistence type="predicted"/>
<name>A0ABT7LCF3_9BURK</name>
<sequence length="56" mass="5884">MTQEIKTPAPVAVQAERVLARKLAVELSTEELQHVAGGHVPPKGETCSGSDCDVAK</sequence>
<dbReference type="RefSeq" id="WP_285980679.1">
    <property type="nucleotide sequence ID" value="NZ_JASVDS010000001.1"/>
</dbReference>
<organism evidence="2 3">
    <name type="scientific">Roseateles subflavus</name>
    <dbReference type="NCBI Taxonomy" id="3053353"/>
    <lineage>
        <taxon>Bacteria</taxon>
        <taxon>Pseudomonadati</taxon>
        <taxon>Pseudomonadota</taxon>
        <taxon>Betaproteobacteria</taxon>
        <taxon>Burkholderiales</taxon>
        <taxon>Sphaerotilaceae</taxon>
        <taxon>Roseateles</taxon>
    </lineage>
</organism>
<feature type="region of interest" description="Disordered" evidence="1">
    <location>
        <begin position="36"/>
        <end position="56"/>
    </location>
</feature>
<evidence type="ECO:0000313" key="3">
    <source>
        <dbReference type="Proteomes" id="UP001238603"/>
    </source>
</evidence>
<evidence type="ECO:0008006" key="4">
    <source>
        <dbReference type="Google" id="ProtNLM"/>
    </source>
</evidence>
<evidence type="ECO:0000256" key="1">
    <source>
        <dbReference type="SAM" id="MobiDB-lite"/>
    </source>
</evidence>
<dbReference type="EMBL" id="JASVDS010000001">
    <property type="protein sequence ID" value="MDL5030546.1"/>
    <property type="molecule type" value="Genomic_DNA"/>
</dbReference>
<accession>A0ABT7LCF3</accession>
<reference evidence="2 3" key="1">
    <citation type="submission" date="2023-06" db="EMBL/GenBank/DDBJ databases">
        <title>Pelomonas sp. APW6 16S ribosomal RNA gene genome sequencing and assembly.</title>
        <authorList>
            <person name="Woo H."/>
        </authorList>
    </citation>
    <scope>NUCLEOTIDE SEQUENCE [LARGE SCALE GENOMIC DNA]</scope>
    <source>
        <strain evidence="2 3">APW6</strain>
    </source>
</reference>